<dbReference type="InterPro" id="IPR009081">
    <property type="entry name" value="PP-bd_ACP"/>
</dbReference>
<dbReference type="InterPro" id="IPR044894">
    <property type="entry name" value="TubC_N_sf"/>
</dbReference>
<evidence type="ECO:0000256" key="1">
    <source>
        <dbReference type="ARBA" id="ARBA00001957"/>
    </source>
</evidence>
<evidence type="ECO:0000313" key="6">
    <source>
        <dbReference type="Proteomes" id="UP000464657"/>
    </source>
</evidence>
<proteinExistence type="predicted"/>
<dbReference type="NCBIfam" id="NF003417">
    <property type="entry name" value="PRK04813.1"/>
    <property type="match status" value="3"/>
</dbReference>
<dbReference type="InterPro" id="IPR020845">
    <property type="entry name" value="AMP-binding_CS"/>
</dbReference>
<dbReference type="OrthoDB" id="4317020at2"/>
<dbReference type="Pfam" id="PF18563">
    <property type="entry name" value="TubC_N"/>
    <property type="match status" value="1"/>
</dbReference>
<name>A0A7L4ZGS5_9FLAO</name>
<sequence>MKKKQLIEKLFNLGIQLRVVEGNLKVNAPKGVLNKEILGEIKANKPYLLAFLSSGTSIPKVKEKAFYDLTPTQYFMWFTHEYLDGGKAYTIAATLQLEGALDSDVLEQTFQGIVNKHESLRTVFKKNQEGEVKQYILDATKATIKINTIQHNDFNTKSLHHEIEKLHDKKFDLKQGLPISASLLSNGKNDHILVVLLHHIVGDGWSLQLLSKEVIQGYNALINGLEIETNELQIQYKDYSEWLNEQLTTTQYEEKLNYWKSKFETYSPPLNLSHKKRPAIKTYDGNTFDYSISRAVVSKIKQYIQEEKMTLFMVLFGGLNGVFYKYTGQTDITLGTTVAGREHQDLENQIGLYSNALAIRSYFDESITFAALMQEQKEMLLEAYKNKEYPFTKLINELQIPKNTSRSPLFDIMVLLQNHRNLEINDQNELKGINAKEYSGIERHVSQQDLSFVFFETENDLRVTVEYNTDIYDAVFVEKLLQHFERFINKGIEKPTIPIDSISIISAQEEHKIRTEFNATINPYAERFLLIDQLQHQVNTNPENIALHDNSHTISYQEMEDYSNQLANYFSKNYDFKDSIYIGIELPREAWTIITMLAILKIGGTYIPIDPSYPKVRKKYIEEDTNCQFVITAKRLKEIKTHLLEESKTFDVQIRPESTAYIIYTSGSTGKPKGVPISYRAMSDYVKTFATYFKLSSKDTIMQQASISFDTSVEEIFPILTSGGRLVFHEDKSDFNKLFELCEYHKVTILSTNPYVLQYLNQHIEKYKLEHLKTLISGGDELQFSDIVNLYQKINVFNTYGPTESTVCATYYHIDKQEEKIPIGMPIANRQVLILDPKGTDLSPIGIKGEICIAGEGLSSGYLNHSELTAEKFISHPYQANQYIYRTGDIGYWTSNGTIIFVGRNDSQVKIRGYRIELGEIEKTIAEHKSVSGVVVLPKIQNDEKTLVAYITGVSVDTVELKKELVRKVPEYMIPQEFSLLEVFPVTINGKIDKKKLLEFKTQKVKTSFYKAPKTDIEKELVLIWEHLLNIDKVGIEDNFFELGGHSLKAVRFINALEEKGYDLGMKEIFQNPTIAGIIPLLNTIAEEIGISKAPEMVAYPTTSSQRRIWTLSQFDGGSIAYNINSALKITGFFNISLFQEAVNHVVARHESLRTYFKSSSEGVQQIIIPKNEVKNIIDIYHTTDEQEIASIVQNFTTHTFDLTKASLLKISAIAVDEKAHIILINLHHIIGDGWSIEVLFKEVVENYNLLKAGNTLTDQDLSFQFKDYAYYLENAKHAPLEEAKQYWSQQLSGEIPVLELPMSHARPAIKTYNGSQTSHVFTTEFTEKLRNKVKENDATLFMGLMAAINGLLYRYTELTDITLGTPVAGRHKTAIENQIGLFLNTLVIRTRFESQDTFSDLLQKQKQVLIGAYSHQEYPFDNLLEELQIKRNTSRSALFDVMVVLHNQHDLYVERKGFSGTAIEPYSGYENQSSQFDISFSFIESQDTISVSISYNTDIYDRFVIDKMISYLENFVVEAINNPTHSVAKVNYLPKEEELKLIAQRSILSNTNKEETILNILAQQCKETPNAVAIVSDTESITYKELDEKSNELANYLIAEKNIKTGDFVGIKLERNKWLIITILAVLKSGAVYVPIDIAYPADRIQYIEKDSACVLSITQNEIAIFLENDVSIEPPSVPISQQDTAYIIYTSGSTGKPKGVQISHGNLVAFITWCKKEFGDTDFQTMYASTSHCFDLSLYEMFYPLSIGKQIRLLTNALDIPNYIETDREIFINTVPSVIENLVERKISLEQVVAINMAGEPIPIALSNKLIDFPIELRNLYGPSEATTYSSCYRITKHHDASLPIGRPIDGTNFYILSEEQSLQGEGLIGEIGISGKGLSKGYLNKEELTDQKFITNPFVAGEKMYLTGDLGYWLPDGNIGFIGRKDHQVKLRGYRIELEEIAYTLQEHASIQQAVVLIKEESGEKYLSAYVTGEAIDITAVRSHLTEKLPLYMIPAYFEILDAIPLMPNGKTDKNKLLAIDIQKANIDNYKAPKTDIEKELVLIWEHLLNIDKVGIEDNFFELGGHSLKAVRFINALEEKGYDLGMKEIFQNPTIAGIIPLLNTIDEEIGISKAPEMVAYPTTSSQRRIWTLSQFDGGSIAYNINSALKITGFFNISLFQEAVNHVVARHESLRTYFKSSSEGVQQIIIPKNEVKNIIDVYHTTDEQEIASIVQNFTTHTFDLTKAPLLKISAIAVDEKAHIILINLHHIIGDGWSIEVLFKEVVENYNLLKAGNTLTDQDLSFQFKDYAYYLENAKHAPLEEAKQYWSQQLSGEIPVLELPMSHARPAIKTYNGSQTSHVFTTEFTEKLRNKVKENDATLFMGLMAAINGLLYRYTELTDITLGTPVAGRHKTAIENQIGLFLNTLVIRTRFESQDTFSDLLQKQKQVLIGAYSHQEYPFDNLLEELQIKRNTSRSALFDVMVVLHNQHDLYVERKGFSGTAIEPYSGYENQSSQFDISFSFIESQDTISVSISYNTDIYDRFVIDKMISYLENFVVEAINNPTHSVAKVNYLPKEEELKLIAQRSILSNTNKEETILNILAQQCKETPNAVAIVSDTESITYKELDEKSNELANYLIAEKNIKTGDFVGIKLERNKWLIITILAVLKSGAVYVPIDIAYPADRIQYIEKDSACVLSITQNEIAIFLENDVSMESPLVPISQQDTAYIIYTSGSTGKPKGVQISHGNLVAFIIWCKKEFGDTDFQTMYASTSHCFDLSLYEMFYPLSIGKQIRLLTNALDIPNYIETDREIFINTVPSVIENLVERKISLEQVVAINMAGEPIPIALSNKLIDFPIELRNLYGPSEATTYSSCYRITKHHDTSLPIGRPIDGTNFYILSEEQSLQGEGLIGEIGISGKGLSKGYLNKEELTDQKFITNPFVAGEKMYLTGDLGYWLPDGNIGFIGRKDHQVKLRGYRIELEEIAYTLQEHASIQQAVVLIKEESGEKYLSAYVTGETIDITAVRSHLTEKLPLYMIPAYFEILDAIPLMPNGKTDKNKLLAIDIQKANIDNYKAPETDIEKELVLIWEHLLNISKIGVLDDFFEIGGHSLHITRMLYEINEKYDIQISLKNVFIAKNITDLASLIEDELMLKQGFSTDTQEDISNKTEIWEI</sequence>
<keyword evidence="6" id="KW-1185">Reference proteome</keyword>
<dbReference type="NCBIfam" id="TIGR01733">
    <property type="entry name" value="AA-adenyl-dom"/>
    <property type="match status" value="3"/>
</dbReference>
<evidence type="ECO:0000259" key="4">
    <source>
        <dbReference type="PROSITE" id="PS50075"/>
    </source>
</evidence>
<dbReference type="Pfam" id="PF00501">
    <property type="entry name" value="AMP-binding"/>
    <property type="match status" value="3"/>
</dbReference>
<dbReference type="InterPro" id="IPR042099">
    <property type="entry name" value="ANL_N_sf"/>
</dbReference>
<dbReference type="GO" id="GO:0031177">
    <property type="term" value="F:phosphopantetheine binding"/>
    <property type="evidence" value="ECO:0007669"/>
    <property type="project" value="TreeGrafter"/>
</dbReference>
<dbReference type="SUPFAM" id="SSF56801">
    <property type="entry name" value="Acetyl-CoA synthetase-like"/>
    <property type="match status" value="3"/>
</dbReference>
<protein>
    <submittedName>
        <fullName evidence="5">Tyrocidine synthase 3</fullName>
    </submittedName>
</protein>
<dbReference type="PANTHER" id="PTHR45527">
    <property type="entry name" value="NONRIBOSOMAL PEPTIDE SYNTHETASE"/>
    <property type="match status" value="1"/>
</dbReference>
<dbReference type="Pfam" id="PF00668">
    <property type="entry name" value="Condensation"/>
    <property type="match status" value="3"/>
</dbReference>
<accession>A0A7L4ZGS5</accession>
<dbReference type="SUPFAM" id="SSF47336">
    <property type="entry name" value="ACP-like"/>
    <property type="match status" value="3"/>
</dbReference>
<feature type="domain" description="Carrier" evidence="4">
    <location>
        <begin position="2035"/>
        <end position="2109"/>
    </location>
</feature>
<dbReference type="GO" id="GO:0003824">
    <property type="term" value="F:catalytic activity"/>
    <property type="evidence" value="ECO:0007669"/>
    <property type="project" value="InterPro"/>
</dbReference>
<evidence type="ECO:0000256" key="3">
    <source>
        <dbReference type="ARBA" id="ARBA00022553"/>
    </source>
</evidence>
<dbReference type="CDD" id="cd19531">
    <property type="entry name" value="LCL_NRPS-like"/>
    <property type="match status" value="3"/>
</dbReference>
<dbReference type="PANTHER" id="PTHR45527:SF1">
    <property type="entry name" value="FATTY ACID SYNTHASE"/>
    <property type="match status" value="1"/>
</dbReference>
<dbReference type="Proteomes" id="UP000464657">
    <property type="component" value="Chromosome"/>
</dbReference>
<dbReference type="InterPro" id="IPR001242">
    <property type="entry name" value="Condensation_dom"/>
</dbReference>
<dbReference type="Gene3D" id="3.30.300.30">
    <property type="match status" value="3"/>
</dbReference>
<dbReference type="PROSITE" id="PS00455">
    <property type="entry name" value="AMP_BINDING"/>
    <property type="match status" value="3"/>
</dbReference>
<dbReference type="KEGG" id="kan:IMCC3317_08020"/>
<feature type="domain" description="Carrier" evidence="4">
    <location>
        <begin position="1012"/>
        <end position="1086"/>
    </location>
</feature>
<evidence type="ECO:0000313" key="5">
    <source>
        <dbReference type="EMBL" id="QHI35456.1"/>
    </source>
</evidence>
<gene>
    <name evidence="5" type="primary">tycC_12</name>
    <name evidence="5" type="ORF">IMCC3317_08020</name>
</gene>
<dbReference type="Gene3D" id="1.10.10.1830">
    <property type="entry name" value="Non-ribosomal peptide synthase, adenylation domain"/>
    <property type="match status" value="1"/>
</dbReference>
<dbReference type="Gene3D" id="3.30.559.10">
    <property type="entry name" value="Chloramphenicol acetyltransferase-like domain"/>
    <property type="match status" value="3"/>
</dbReference>
<dbReference type="PROSITE" id="PS50075">
    <property type="entry name" value="CARRIER"/>
    <property type="match status" value="3"/>
</dbReference>
<dbReference type="Pfam" id="PF00550">
    <property type="entry name" value="PP-binding"/>
    <property type="match status" value="3"/>
</dbReference>
<dbReference type="GO" id="GO:0044550">
    <property type="term" value="P:secondary metabolite biosynthetic process"/>
    <property type="evidence" value="ECO:0007669"/>
    <property type="project" value="TreeGrafter"/>
</dbReference>
<feature type="domain" description="Carrier" evidence="4">
    <location>
        <begin position="3058"/>
        <end position="3133"/>
    </location>
</feature>
<dbReference type="Gene3D" id="3.30.559.30">
    <property type="entry name" value="Nonribosomal peptide synthetase, condensation domain"/>
    <property type="match status" value="3"/>
</dbReference>
<dbReference type="InterPro" id="IPR023213">
    <property type="entry name" value="CAT-like_dom_sf"/>
</dbReference>
<dbReference type="InterPro" id="IPR000873">
    <property type="entry name" value="AMP-dep_synth/lig_dom"/>
</dbReference>
<reference evidence="5 6" key="1">
    <citation type="journal article" date="2013" name="Int. J. Syst. Evol. Microbiol.">
        <title>Kordia antarctica sp. nov., isolated from Antarctic seawater.</title>
        <authorList>
            <person name="Baek K."/>
            <person name="Choi A."/>
            <person name="Kang I."/>
            <person name="Lee K."/>
            <person name="Cho J.C."/>
        </authorList>
    </citation>
    <scope>NUCLEOTIDE SEQUENCE [LARGE SCALE GENOMIC DNA]</scope>
    <source>
        <strain evidence="5 6">IMCC3317</strain>
    </source>
</reference>
<dbReference type="InterPro" id="IPR010071">
    <property type="entry name" value="AA_adenyl_dom"/>
</dbReference>
<dbReference type="SUPFAM" id="SSF52777">
    <property type="entry name" value="CoA-dependent acyltransferases"/>
    <property type="match status" value="6"/>
</dbReference>
<dbReference type="InterPro" id="IPR041464">
    <property type="entry name" value="TubC_N"/>
</dbReference>
<dbReference type="InterPro" id="IPR045851">
    <property type="entry name" value="AMP-bd_C_sf"/>
</dbReference>
<comment type="cofactor">
    <cofactor evidence="1">
        <name>pantetheine 4'-phosphate</name>
        <dbReference type="ChEBI" id="CHEBI:47942"/>
    </cofactor>
</comment>
<dbReference type="EMBL" id="CP019288">
    <property type="protein sequence ID" value="QHI35456.1"/>
    <property type="molecule type" value="Genomic_DNA"/>
</dbReference>
<evidence type="ECO:0000256" key="2">
    <source>
        <dbReference type="ARBA" id="ARBA00022450"/>
    </source>
</evidence>
<organism evidence="5 6">
    <name type="scientific">Kordia antarctica</name>
    <dbReference type="NCBI Taxonomy" id="1218801"/>
    <lineage>
        <taxon>Bacteria</taxon>
        <taxon>Pseudomonadati</taxon>
        <taxon>Bacteroidota</taxon>
        <taxon>Flavobacteriia</taxon>
        <taxon>Flavobacteriales</taxon>
        <taxon>Flavobacteriaceae</taxon>
        <taxon>Kordia</taxon>
    </lineage>
</organism>
<dbReference type="InterPro" id="IPR036736">
    <property type="entry name" value="ACP-like_sf"/>
</dbReference>
<dbReference type="CDD" id="cd05930">
    <property type="entry name" value="A_NRPS"/>
    <property type="match status" value="3"/>
</dbReference>
<dbReference type="Gene3D" id="1.10.1200.10">
    <property type="entry name" value="ACP-like"/>
    <property type="match status" value="3"/>
</dbReference>
<dbReference type="FunFam" id="1.10.1200.10:FF:000005">
    <property type="entry name" value="Nonribosomal peptide synthetase 1"/>
    <property type="match status" value="2"/>
</dbReference>
<keyword evidence="2" id="KW-0596">Phosphopantetheine</keyword>
<keyword evidence="3" id="KW-0597">Phosphoprotein</keyword>
<dbReference type="GO" id="GO:0005829">
    <property type="term" value="C:cytosol"/>
    <property type="evidence" value="ECO:0007669"/>
    <property type="project" value="TreeGrafter"/>
</dbReference>
<dbReference type="RefSeq" id="WP_160128198.1">
    <property type="nucleotide sequence ID" value="NZ_CP019288.1"/>
</dbReference>
<dbReference type="Gene3D" id="3.40.50.12780">
    <property type="entry name" value="N-terminal domain of ligase-like"/>
    <property type="match status" value="3"/>
</dbReference>
<dbReference type="GO" id="GO:0043041">
    <property type="term" value="P:amino acid activation for nonribosomal peptide biosynthetic process"/>
    <property type="evidence" value="ECO:0007669"/>
    <property type="project" value="TreeGrafter"/>
</dbReference>